<feature type="compositionally biased region" description="Basic and acidic residues" evidence="1">
    <location>
        <begin position="310"/>
        <end position="327"/>
    </location>
</feature>
<feature type="region of interest" description="Disordered" evidence="1">
    <location>
        <begin position="301"/>
        <end position="327"/>
    </location>
</feature>
<keyword evidence="4" id="KW-1185">Reference proteome</keyword>
<keyword evidence="2" id="KW-0812">Transmembrane</keyword>
<dbReference type="Proteomes" id="UP001058003">
    <property type="component" value="Chromosome"/>
</dbReference>
<keyword evidence="2" id="KW-0472">Membrane</keyword>
<feature type="transmembrane region" description="Helical" evidence="2">
    <location>
        <begin position="34"/>
        <end position="53"/>
    </location>
</feature>
<keyword evidence="2" id="KW-1133">Transmembrane helix</keyword>
<dbReference type="CDD" id="cd01127">
    <property type="entry name" value="TrwB_TraG_TraD_VirD4"/>
    <property type="match status" value="2"/>
</dbReference>
<dbReference type="KEGG" id="daur:Daura_23155"/>
<feature type="compositionally biased region" description="Basic and acidic residues" evidence="1">
    <location>
        <begin position="849"/>
        <end position="867"/>
    </location>
</feature>
<accession>A0A9Q9MLC2</accession>
<sequence length="867" mass="91303">MVTGGAPPAAAVSASVDMPAGSALSSVISVVAGVWPWLLAVVYAVLAATAVGLRGVGERRHRRLLTGARQVRITPPPQVDPAGVVAWWATVRELLVTSWWRRLRFGAPHVAMEYRWVGRALTVVVWLPGGVPAAPVAAAASAAWPGCAVTVGDADNPVPADATAAGGVFTPVLPGWYPLQVEHGTDPMRTLIAAGAALRSTERACVQVLARPATAARVRALRRAAAALRAGRPTAGDLLDPAVWLLGILDAITGLLGGARAGGGGGRSTADPVGARDAGPAIDKAVGPLWEVAVRYAVTGAGASSGSSRGDGRTDGRGNGRGTGRRDAAIERRLGTLAQAFAAGYGVYGGRNRLRHMPIAGAAGLVTSRRLRRGFLLSAAELAALAGLPTDIAVAGLERARAKAVPAPVAVPSGGRGVKVLGRAEVGGHAVGVPVVDARQHLHVLGATGSGKSTQLCHMVLDDVRAGRGVVLIDPKGDLALDVLDRLPASIADKVVLIDPDQPDGATFNPLEGFDDDLVVDNVVAIFSKIFQRHWGPRIDDVMRVACLTLMRRANATLTLVPPLLNSKQFRAQFTADLDDPEGLRGFWEWYESTPATLRAQVIGPVLARLRSLLLRDFVRRTIGTPRSSFDMGRVLDGGLLIARLPKGQLGEETAKLMGSFVFASVWQAATARSKLPEARRRDAVCYVDEAHNVLNLAGSVGDMLAEARGYHLSLVLAHQTLSQLPRELQLALSANARNKLIFACSPEDSHQLARHTLPELDEHDLTHLDRYTAAVRLVVDAAQTPAFTLRTRPPLPVLGETTALRQAVARAGAGPERNHPDGAQRRRTAPPSGVEQLAGRAYNSAHDTTYDSGHDSDGRTPHAAER</sequence>
<evidence type="ECO:0000313" key="4">
    <source>
        <dbReference type="Proteomes" id="UP001058003"/>
    </source>
</evidence>
<dbReference type="InterPro" id="IPR027417">
    <property type="entry name" value="P-loop_NTPase"/>
</dbReference>
<evidence type="ECO:0000313" key="3">
    <source>
        <dbReference type="EMBL" id="UWZ58810.1"/>
    </source>
</evidence>
<dbReference type="RefSeq" id="WP_260710576.1">
    <property type="nucleotide sequence ID" value="NZ_CP073767.1"/>
</dbReference>
<evidence type="ECO:0000256" key="1">
    <source>
        <dbReference type="SAM" id="MobiDB-lite"/>
    </source>
</evidence>
<dbReference type="PANTHER" id="PTHR30121:SF6">
    <property type="entry name" value="SLR6007 PROTEIN"/>
    <property type="match status" value="1"/>
</dbReference>
<dbReference type="SUPFAM" id="SSF52540">
    <property type="entry name" value="P-loop containing nucleoside triphosphate hydrolases"/>
    <property type="match status" value="1"/>
</dbReference>
<keyword evidence="3" id="KW-0067">ATP-binding</keyword>
<dbReference type="Gene3D" id="3.40.50.300">
    <property type="entry name" value="P-loop containing nucleotide triphosphate hydrolases"/>
    <property type="match status" value="2"/>
</dbReference>
<name>A0A9Q9MLC2_9ACTN</name>
<protein>
    <submittedName>
        <fullName evidence="3">ATP-binding protein</fullName>
    </submittedName>
</protein>
<dbReference type="PANTHER" id="PTHR30121">
    <property type="entry name" value="UNCHARACTERIZED PROTEIN YJGR-RELATED"/>
    <property type="match status" value="1"/>
</dbReference>
<dbReference type="EMBL" id="CP073767">
    <property type="protein sequence ID" value="UWZ58810.1"/>
    <property type="molecule type" value="Genomic_DNA"/>
</dbReference>
<dbReference type="InterPro" id="IPR051162">
    <property type="entry name" value="T4SS_component"/>
</dbReference>
<keyword evidence="3" id="KW-0547">Nucleotide-binding</keyword>
<feature type="region of interest" description="Disordered" evidence="1">
    <location>
        <begin position="809"/>
        <end position="867"/>
    </location>
</feature>
<evidence type="ECO:0000256" key="2">
    <source>
        <dbReference type="SAM" id="Phobius"/>
    </source>
</evidence>
<dbReference type="AlphaFoldDB" id="A0A9Q9MLC2"/>
<organism evidence="3 4">
    <name type="scientific">Dactylosporangium aurantiacum</name>
    <dbReference type="NCBI Taxonomy" id="35754"/>
    <lineage>
        <taxon>Bacteria</taxon>
        <taxon>Bacillati</taxon>
        <taxon>Actinomycetota</taxon>
        <taxon>Actinomycetes</taxon>
        <taxon>Micromonosporales</taxon>
        <taxon>Micromonosporaceae</taxon>
        <taxon>Dactylosporangium</taxon>
    </lineage>
</organism>
<proteinExistence type="predicted"/>
<dbReference type="GO" id="GO:0005524">
    <property type="term" value="F:ATP binding"/>
    <property type="evidence" value="ECO:0007669"/>
    <property type="project" value="UniProtKB-KW"/>
</dbReference>
<gene>
    <name evidence="3" type="ORF">Daura_23155</name>
</gene>
<reference evidence="3" key="1">
    <citation type="submission" date="2021-04" db="EMBL/GenBank/DDBJ databases">
        <title>Dactylosporangium aurantiacum NRRL B-8018 full assembly.</title>
        <authorList>
            <person name="Hartkoorn R.C."/>
            <person name="Beaudoing E."/>
            <person name="Hot D."/>
        </authorList>
    </citation>
    <scope>NUCLEOTIDE SEQUENCE</scope>
    <source>
        <strain evidence="3">NRRL B-8018</strain>
    </source>
</reference>